<dbReference type="Gene3D" id="2.10.25.10">
    <property type="entry name" value="Laminin"/>
    <property type="match status" value="2"/>
</dbReference>
<dbReference type="PANTHER" id="PTHR23259">
    <property type="entry name" value="RIDDLE"/>
    <property type="match status" value="1"/>
</dbReference>
<proteinExistence type="predicted"/>
<keyword evidence="1" id="KW-0646">Protease inhibitor</keyword>
<name>A0AAW1JIX8_POPJA</name>
<evidence type="ECO:0000256" key="1">
    <source>
        <dbReference type="ARBA" id="ARBA00022690"/>
    </source>
</evidence>
<feature type="domain" description="TIL" evidence="3">
    <location>
        <begin position="56"/>
        <end position="101"/>
    </location>
</feature>
<gene>
    <name evidence="4" type="ORF">QE152_g29170</name>
</gene>
<dbReference type="Pfam" id="PF01826">
    <property type="entry name" value="TIL"/>
    <property type="match status" value="1"/>
</dbReference>
<keyword evidence="5" id="KW-1185">Reference proteome</keyword>
<dbReference type="AlphaFoldDB" id="A0AAW1JIX8"/>
<comment type="caution">
    <text evidence="4">The sequence shown here is derived from an EMBL/GenBank/DDBJ whole genome shotgun (WGS) entry which is preliminary data.</text>
</comment>
<accession>A0AAW1JIX8</accession>
<reference evidence="4 5" key="1">
    <citation type="journal article" date="2024" name="BMC Genomics">
        <title>De novo assembly and annotation of Popillia japonica's genome with initial clues to its potential as an invasive pest.</title>
        <authorList>
            <person name="Cucini C."/>
            <person name="Boschi S."/>
            <person name="Funari R."/>
            <person name="Cardaioli E."/>
            <person name="Iannotti N."/>
            <person name="Marturano G."/>
            <person name="Paoli F."/>
            <person name="Bruttini M."/>
            <person name="Carapelli A."/>
            <person name="Frati F."/>
            <person name="Nardi F."/>
        </authorList>
    </citation>
    <scope>NUCLEOTIDE SEQUENCE [LARGE SCALE GENOMIC DNA]</scope>
    <source>
        <strain evidence="4">DMR45628</strain>
    </source>
</reference>
<dbReference type="InterPro" id="IPR051368">
    <property type="entry name" value="SerProtInhib-TIL_Domain"/>
</dbReference>
<dbReference type="SUPFAM" id="SSF57567">
    <property type="entry name" value="Serine protease inhibitors"/>
    <property type="match status" value="1"/>
</dbReference>
<dbReference type="CDD" id="cd19941">
    <property type="entry name" value="TIL"/>
    <property type="match status" value="1"/>
</dbReference>
<dbReference type="Proteomes" id="UP001458880">
    <property type="component" value="Unassembled WGS sequence"/>
</dbReference>
<evidence type="ECO:0000256" key="2">
    <source>
        <dbReference type="ARBA" id="ARBA00023157"/>
    </source>
</evidence>
<protein>
    <submittedName>
        <fullName evidence="4">Trypsin Inhibitor like cysteine rich domain</fullName>
    </submittedName>
</protein>
<dbReference type="InterPro" id="IPR002919">
    <property type="entry name" value="TIL_dom"/>
</dbReference>
<dbReference type="GO" id="GO:0030414">
    <property type="term" value="F:peptidase inhibitor activity"/>
    <property type="evidence" value="ECO:0007669"/>
    <property type="project" value="UniProtKB-KW"/>
</dbReference>
<dbReference type="EMBL" id="JASPKY010000364">
    <property type="protein sequence ID" value="KAK9703731.1"/>
    <property type="molecule type" value="Genomic_DNA"/>
</dbReference>
<dbReference type="InterPro" id="IPR036084">
    <property type="entry name" value="Ser_inhib-like_sf"/>
</dbReference>
<sequence length="142" mass="15550">MKLVVFVVLAYIATSSGILYFPRLCPRLMKYDSCGSACPRSCRAPYPSVCTLQCVSCGSACPRSCRAPYPSVCTLQCVSGCFCIPPYVLRGQNECVLLSDCLRNGTGGGNLEKPTHIFPSTLYNLYNLEDKSTITFMLVLSY</sequence>
<dbReference type="PANTHER" id="PTHR23259:SF70">
    <property type="entry name" value="ACCESSORY GLAND PROTEIN ACP62F-RELATED"/>
    <property type="match status" value="1"/>
</dbReference>
<evidence type="ECO:0000259" key="3">
    <source>
        <dbReference type="Pfam" id="PF01826"/>
    </source>
</evidence>
<organism evidence="4 5">
    <name type="scientific">Popillia japonica</name>
    <name type="common">Japanese beetle</name>
    <dbReference type="NCBI Taxonomy" id="7064"/>
    <lineage>
        <taxon>Eukaryota</taxon>
        <taxon>Metazoa</taxon>
        <taxon>Ecdysozoa</taxon>
        <taxon>Arthropoda</taxon>
        <taxon>Hexapoda</taxon>
        <taxon>Insecta</taxon>
        <taxon>Pterygota</taxon>
        <taxon>Neoptera</taxon>
        <taxon>Endopterygota</taxon>
        <taxon>Coleoptera</taxon>
        <taxon>Polyphaga</taxon>
        <taxon>Scarabaeiformia</taxon>
        <taxon>Scarabaeidae</taxon>
        <taxon>Rutelinae</taxon>
        <taxon>Popillia</taxon>
    </lineage>
</organism>
<evidence type="ECO:0000313" key="5">
    <source>
        <dbReference type="Proteomes" id="UP001458880"/>
    </source>
</evidence>
<keyword evidence="2" id="KW-1015">Disulfide bond</keyword>
<evidence type="ECO:0000313" key="4">
    <source>
        <dbReference type="EMBL" id="KAK9703731.1"/>
    </source>
</evidence>